<organism evidence="1 2">
    <name type="scientific">Populus alba x Populus x berolinensis</name>
    <dbReference type="NCBI Taxonomy" id="444605"/>
    <lineage>
        <taxon>Eukaryota</taxon>
        <taxon>Viridiplantae</taxon>
        <taxon>Streptophyta</taxon>
        <taxon>Embryophyta</taxon>
        <taxon>Tracheophyta</taxon>
        <taxon>Spermatophyta</taxon>
        <taxon>Magnoliopsida</taxon>
        <taxon>eudicotyledons</taxon>
        <taxon>Gunneridae</taxon>
        <taxon>Pentapetalae</taxon>
        <taxon>rosids</taxon>
        <taxon>fabids</taxon>
        <taxon>Malpighiales</taxon>
        <taxon>Salicaceae</taxon>
        <taxon>Saliceae</taxon>
        <taxon>Populus</taxon>
    </lineage>
</organism>
<dbReference type="EMBL" id="JAQIZT010000001">
    <property type="protein sequence ID" value="KAJ7011355.1"/>
    <property type="molecule type" value="Genomic_DNA"/>
</dbReference>
<reference evidence="1 2" key="1">
    <citation type="journal article" date="2023" name="Mol. Ecol. Resour.">
        <title>Chromosome-level genome assembly of a triploid poplar Populus alba 'Berolinensis'.</title>
        <authorList>
            <person name="Chen S."/>
            <person name="Yu Y."/>
            <person name="Wang X."/>
            <person name="Wang S."/>
            <person name="Zhang T."/>
            <person name="Zhou Y."/>
            <person name="He R."/>
            <person name="Meng N."/>
            <person name="Wang Y."/>
            <person name="Liu W."/>
            <person name="Liu Z."/>
            <person name="Liu J."/>
            <person name="Guo Q."/>
            <person name="Huang H."/>
            <person name="Sederoff R.R."/>
            <person name="Wang G."/>
            <person name="Qu G."/>
            <person name="Chen S."/>
        </authorList>
    </citation>
    <scope>NUCLEOTIDE SEQUENCE [LARGE SCALE GENOMIC DNA]</scope>
    <source>
        <strain evidence="1">SC-2020</strain>
    </source>
</reference>
<keyword evidence="2" id="KW-1185">Reference proteome</keyword>
<sequence length="91" mass="10683">MYKTTVRLYYLHWPRNSKGSRYLHRSMHGDDCHLDILNVEIFVLGTFKPNIFLDGTHQMELDKDCTLLRKLRAGNKLVIMSQKQALRTGAY</sequence>
<dbReference type="AlphaFoldDB" id="A0AAD6RLS9"/>
<evidence type="ECO:0000313" key="1">
    <source>
        <dbReference type="EMBL" id="KAJ7011355.1"/>
    </source>
</evidence>
<gene>
    <name evidence="1" type="ORF">NC653_001704</name>
</gene>
<protein>
    <submittedName>
        <fullName evidence="1">Uncharacterized protein</fullName>
    </submittedName>
</protein>
<proteinExistence type="predicted"/>
<name>A0AAD6RLS9_9ROSI</name>
<accession>A0AAD6RLS9</accession>
<dbReference type="Proteomes" id="UP001164929">
    <property type="component" value="Chromosome 1"/>
</dbReference>
<comment type="caution">
    <text evidence="1">The sequence shown here is derived from an EMBL/GenBank/DDBJ whole genome shotgun (WGS) entry which is preliminary data.</text>
</comment>
<evidence type="ECO:0000313" key="2">
    <source>
        <dbReference type="Proteomes" id="UP001164929"/>
    </source>
</evidence>